<accession>A0A382PQ91</accession>
<gene>
    <name evidence="1" type="ORF">METZ01_LOCUS327804</name>
</gene>
<name>A0A382PQ91_9ZZZZ</name>
<organism evidence="1">
    <name type="scientific">marine metagenome</name>
    <dbReference type="NCBI Taxonomy" id="408172"/>
    <lineage>
        <taxon>unclassified sequences</taxon>
        <taxon>metagenomes</taxon>
        <taxon>ecological metagenomes</taxon>
    </lineage>
</organism>
<proteinExistence type="predicted"/>
<evidence type="ECO:0000313" key="1">
    <source>
        <dbReference type="EMBL" id="SVC74950.1"/>
    </source>
</evidence>
<dbReference type="EMBL" id="UINC01108675">
    <property type="protein sequence ID" value="SVC74950.1"/>
    <property type="molecule type" value="Genomic_DNA"/>
</dbReference>
<reference evidence="1" key="1">
    <citation type="submission" date="2018-05" db="EMBL/GenBank/DDBJ databases">
        <authorList>
            <person name="Lanie J.A."/>
            <person name="Ng W.-L."/>
            <person name="Kazmierczak K.M."/>
            <person name="Andrzejewski T.M."/>
            <person name="Davidsen T.M."/>
            <person name="Wayne K.J."/>
            <person name="Tettelin H."/>
            <person name="Glass J.I."/>
            <person name="Rusch D."/>
            <person name="Podicherti R."/>
            <person name="Tsui H.-C.T."/>
            <person name="Winkler M.E."/>
        </authorList>
    </citation>
    <scope>NUCLEOTIDE SEQUENCE</scope>
</reference>
<dbReference type="AlphaFoldDB" id="A0A382PQ91"/>
<sequence>MDPEHEGDFFYAYETVYRNVPNKFKKYFNDNMKLKIVKFLDWNYKETATNFAKTTKVQLISEKKYYQTYEDVFGETARGDKNLFNDYGQAYARQSLRKDFNPKLTKSKIKNTKYAWRKVQ</sequence>
<protein>
    <submittedName>
        <fullName evidence="1">Uncharacterized protein</fullName>
    </submittedName>
</protein>